<dbReference type="InterPro" id="IPR001789">
    <property type="entry name" value="Sig_transdc_resp-reg_receiver"/>
</dbReference>
<reference evidence="3 4" key="1">
    <citation type="submission" date="2019-12" db="EMBL/GenBank/DDBJ databases">
        <title>Genomic-based taxomic classification of the family Erythrobacteraceae.</title>
        <authorList>
            <person name="Xu L."/>
        </authorList>
    </citation>
    <scope>NUCLEOTIDE SEQUENCE [LARGE SCALE GENOMIC DNA]</scope>
    <source>
        <strain evidence="3 4">100921-2</strain>
    </source>
</reference>
<evidence type="ECO:0000313" key="4">
    <source>
        <dbReference type="Proteomes" id="UP000439522"/>
    </source>
</evidence>
<sequence length="116" mass="12359">MIRLKDQTILVLEDEAIIAMVLEDALLDSGANAIMVDSLEKAEALILSGRALDAAVLDVNVHGGQSYDVARLLLARGVPFIFASGYGNAIVPPDLAHIRSITKPYVLEDIADALCT</sequence>
<proteinExistence type="predicted"/>
<keyword evidence="1" id="KW-0597">Phosphoprotein</keyword>
<dbReference type="InterPro" id="IPR011006">
    <property type="entry name" value="CheY-like_superfamily"/>
</dbReference>
<protein>
    <submittedName>
        <fullName evidence="3">Response regulator</fullName>
    </submittedName>
</protein>
<gene>
    <name evidence="3" type="ORF">GRI40_02200</name>
</gene>
<comment type="caution">
    <text evidence="3">The sequence shown here is derived from an EMBL/GenBank/DDBJ whole genome shotgun (WGS) entry which is preliminary data.</text>
</comment>
<dbReference type="PROSITE" id="PS50110">
    <property type="entry name" value="RESPONSE_REGULATORY"/>
    <property type="match status" value="1"/>
</dbReference>
<name>A0A6I4T9Z4_9SPHN</name>
<dbReference type="Proteomes" id="UP000439522">
    <property type="component" value="Unassembled WGS sequence"/>
</dbReference>
<dbReference type="EMBL" id="WTZA01000001">
    <property type="protein sequence ID" value="MXO74032.1"/>
    <property type="molecule type" value="Genomic_DNA"/>
</dbReference>
<dbReference type="Gene3D" id="3.40.50.2300">
    <property type="match status" value="1"/>
</dbReference>
<accession>A0A6I4T9Z4</accession>
<dbReference type="AlphaFoldDB" id="A0A6I4T9Z4"/>
<dbReference type="SUPFAM" id="SSF52172">
    <property type="entry name" value="CheY-like"/>
    <property type="match status" value="1"/>
</dbReference>
<dbReference type="SMART" id="SM00448">
    <property type="entry name" value="REC"/>
    <property type="match status" value="1"/>
</dbReference>
<evidence type="ECO:0000259" key="2">
    <source>
        <dbReference type="PROSITE" id="PS50110"/>
    </source>
</evidence>
<dbReference type="GO" id="GO:0000160">
    <property type="term" value="P:phosphorelay signal transduction system"/>
    <property type="evidence" value="ECO:0007669"/>
    <property type="project" value="InterPro"/>
</dbReference>
<feature type="modified residue" description="4-aspartylphosphate" evidence="1">
    <location>
        <position position="58"/>
    </location>
</feature>
<dbReference type="RefSeq" id="WP_160609825.1">
    <property type="nucleotide sequence ID" value="NZ_WTZA01000001.1"/>
</dbReference>
<feature type="domain" description="Response regulatory" evidence="2">
    <location>
        <begin position="8"/>
        <end position="116"/>
    </location>
</feature>
<evidence type="ECO:0000256" key="1">
    <source>
        <dbReference type="PROSITE-ProRule" id="PRU00169"/>
    </source>
</evidence>
<keyword evidence="4" id="KW-1185">Reference proteome</keyword>
<evidence type="ECO:0000313" key="3">
    <source>
        <dbReference type="EMBL" id="MXO74032.1"/>
    </source>
</evidence>
<organism evidence="3 4">
    <name type="scientific">Tsuneonella aeria</name>
    <dbReference type="NCBI Taxonomy" id="1837929"/>
    <lineage>
        <taxon>Bacteria</taxon>
        <taxon>Pseudomonadati</taxon>
        <taxon>Pseudomonadota</taxon>
        <taxon>Alphaproteobacteria</taxon>
        <taxon>Sphingomonadales</taxon>
        <taxon>Erythrobacteraceae</taxon>
        <taxon>Tsuneonella</taxon>
    </lineage>
</organism>
<dbReference type="OrthoDB" id="582170at2"/>